<dbReference type="eggNOG" id="COG1267">
    <property type="taxonomic scope" value="Bacteria"/>
</dbReference>
<evidence type="ECO:0000259" key="1">
    <source>
        <dbReference type="Pfam" id="PF04608"/>
    </source>
</evidence>
<gene>
    <name evidence="2" type="primary">pgpA</name>
    <name evidence="2" type="ORF">HMPREF9225_0765</name>
</gene>
<dbReference type="OrthoDB" id="9793244at2"/>
<dbReference type="HOGENOM" id="CLU_110655_0_0_9"/>
<dbReference type="InterPro" id="IPR026038">
    <property type="entry name" value="Put_PGPase"/>
</dbReference>
<feature type="domain" description="YutG/PgpA" evidence="1">
    <location>
        <begin position="36"/>
        <end position="161"/>
    </location>
</feature>
<keyword evidence="2" id="KW-0378">Hydrolase</keyword>
<dbReference type="InterPro" id="IPR036681">
    <property type="entry name" value="PgpA-like_sf"/>
</dbReference>
<dbReference type="Pfam" id="PF04608">
    <property type="entry name" value="PgpA"/>
    <property type="match status" value="1"/>
</dbReference>
<name>E0NKS6_9FIRM</name>
<comment type="caution">
    <text evidence="2">The sequence shown here is derived from an EMBL/GenBank/DDBJ whole genome shotgun (WGS) entry which is preliminary data.</text>
</comment>
<dbReference type="InterPro" id="IPR007686">
    <property type="entry name" value="YutG/PgpA"/>
</dbReference>
<dbReference type="GO" id="GO:0006629">
    <property type="term" value="P:lipid metabolic process"/>
    <property type="evidence" value="ECO:0007669"/>
    <property type="project" value="InterPro"/>
</dbReference>
<dbReference type="EC" id="3.1.3.27" evidence="2"/>
<proteinExistence type="predicted"/>
<dbReference type="STRING" id="862517.HMPREF9225_0765"/>
<dbReference type="Gene3D" id="1.10.3760.10">
    <property type="entry name" value="PgpA-like"/>
    <property type="match status" value="1"/>
</dbReference>
<reference evidence="2 3" key="1">
    <citation type="submission" date="2010-07" db="EMBL/GenBank/DDBJ databases">
        <authorList>
            <person name="Muzny D."/>
            <person name="Qin X."/>
            <person name="Deng J."/>
            <person name="Jiang H."/>
            <person name="Liu Y."/>
            <person name="Qu J."/>
            <person name="Song X.-Z."/>
            <person name="Zhang L."/>
            <person name="Thornton R."/>
            <person name="Coyle M."/>
            <person name="Francisco L."/>
            <person name="Jackson L."/>
            <person name="Javaid M."/>
            <person name="Korchina V."/>
            <person name="Kovar C."/>
            <person name="Mata R."/>
            <person name="Mathew T."/>
            <person name="Ngo R."/>
            <person name="Nguyen L."/>
            <person name="Nguyen N."/>
            <person name="Okwuonu G."/>
            <person name="Ongeri F."/>
            <person name="Pham C."/>
            <person name="Simmons D."/>
            <person name="Wilczek-Boney K."/>
            <person name="Hale W."/>
            <person name="Jakkamsetti A."/>
            <person name="Pham P."/>
            <person name="Ruth R."/>
            <person name="San Lucas F."/>
            <person name="Warren J."/>
            <person name="Zhang J."/>
            <person name="Zhao Z."/>
            <person name="Zhou C."/>
            <person name="Zhu D."/>
            <person name="Lee S."/>
            <person name="Bess C."/>
            <person name="Blankenburg K."/>
            <person name="Forbes L."/>
            <person name="Fu Q."/>
            <person name="Gubbala S."/>
            <person name="Hirani K."/>
            <person name="Jayaseelan J.C."/>
            <person name="Lara F."/>
            <person name="Munidasa M."/>
            <person name="Palculict T."/>
            <person name="Patil S."/>
            <person name="Pu L.-L."/>
            <person name="Saada N."/>
            <person name="Tang L."/>
            <person name="Weissenberger G."/>
            <person name="Zhu Y."/>
            <person name="Hemphill L."/>
            <person name="Shang Y."/>
            <person name="Youmans B."/>
            <person name="Ayvaz T."/>
            <person name="Ross M."/>
            <person name="Santibanez J."/>
            <person name="Aqrawi P."/>
            <person name="Gross S."/>
            <person name="Joshi V."/>
            <person name="Fowler G."/>
            <person name="Nazareth L."/>
            <person name="Reid J."/>
            <person name="Worley K."/>
            <person name="Petrosino J."/>
            <person name="Highlander S."/>
            <person name="Gibbs R."/>
        </authorList>
    </citation>
    <scope>NUCLEOTIDE SEQUENCE [LARGE SCALE GENOMIC DNA]</scope>
    <source>
        <strain evidence="2 3">ATCC BAA-1640</strain>
    </source>
</reference>
<protein>
    <submittedName>
        <fullName evidence="2">Phosphatidylglycerophosphatase A</fullName>
        <ecNumber evidence="2">3.1.3.27</ecNumber>
    </submittedName>
</protein>
<dbReference type="GO" id="GO:0008962">
    <property type="term" value="F:phosphatidylglycerophosphatase activity"/>
    <property type="evidence" value="ECO:0007669"/>
    <property type="project" value="UniProtKB-EC"/>
</dbReference>
<accession>E0NKS6</accession>
<dbReference type="RefSeq" id="WP_008901580.1">
    <property type="nucleotide sequence ID" value="NZ_GL397071.1"/>
</dbReference>
<dbReference type="EMBL" id="AEEH01000029">
    <property type="protein sequence ID" value="EFM25617.1"/>
    <property type="molecule type" value="Genomic_DNA"/>
</dbReference>
<keyword evidence="3" id="KW-1185">Reference proteome</keyword>
<dbReference type="AlphaFoldDB" id="E0NKS6"/>
<dbReference type="Proteomes" id="UP000003280">
    <property type="component" value="Unassembled WGS sequence"/>
</dbReference>
<dbReference type="CDD" id="cd06971">
    <property type="entry name" value="PgpA"/>
    <property type="match status" value="1"/>
</dbReference>
<organism evidence="2 3">
    <name type="scientific">Peptoniphilus duerdenii ATCC BAA-1640</name>
    <dbReference type="NCBI Taxonomy" id="862517"/>
    <lineage>
        <taxon>Bacteria</taxon>
        <taxon>Bacillati</taxon>
        <taxon>Bacillota</taxon>
        <taxon>Tissierellia</taxon>
        <taxon>Tissierellales</taxon>
        <taxon>Peptoniphilaceae</taxon>
        <taxon>Peptoniphilus</taxon>
    </lineage>
</organism>
<dbReference type="SUPFAM" id="SSF101307">
    <property type="entry name" value="YutG-like"/>
    <property type="match status" value="1"/>
</dbReference>
<sequence>MYKYDMKELTAIAKNMLIERGIELEKIADVVYELQKPYNEYVTREICLESIERILEKREVVHVILTGFQLDKLASEKMLDEPLQSIVEKDEGLYGIDEILPLGITNLYGSIGLTNFGYLDKEKIGIIKELDERKKIGREVTTFADDIVAAIAAAAASRVAHMNIQKSKES</sequence>
<dbReference type="PIRSF" id="PIRSF019587">
    <property type="entry name" value="PGPase"/>
    <property type="match status" value="1"/>
</dbReference>
<evidence type="ECO:0000313" key="3">
    <source>
        <dbReference type="Proteomes" id="UP000003280"/>
    </source>
</evidence>
<evidence type="ECO:0000313" key="2">
    <source>
        <dbReference type="EMBL" id="EFM25617.1"/>
    </source>
</evidence>